<dbReference type="PROSITE" id="PS00080">
    <property type="entry name" value="MULTICOPPER_OXIDASE2"/>
    <property type="match status" value="1"/>
</dbReference>
<dbReference type="VEuPathDB" id="FungiDB:An01g14000"/>
<evidence type="ECO:0000256" key="8">
    <source>
        <dbReference type="SAM" id="MobiDB-lite"/>
    </source>
</evidence>
<dbReference type="FunFam" id="2.60.40.420:FF:000036">
    <property type="entry name" value="L-ascorbate oxidase"/>
    <property type="match status" value="1"/>
</dbReference>
<evidence type="ECO:0000256" key="7">
    <source>
        <dbReference type="ARBA" id="ARBA00023180"/>
    </source>
</evidence>
<evidence type="ECO:0000259" key="10">
    <source>
        <dbReference type="Pfam" id="PF07731"/>
    </source>
</evidence>
<evidence type="ECO:0000259" key="9">
    <source>
        <dbReference type="Pfam" id="PF00394"/>
    </source>
</evidence>
<dbReference type="Gene3D" id="3.40.50.720">
    <property type="entry name" value="NAD(P)-binding Rossmann-like Domain"/>
    <property type="match status" value="1"/>
</dbReference>
<dbReference type="SUPFAM" id="SSF49503">
    <property type="entry name" value="Cupredoxins"/>
    <property type="match status" value="3"/>
</dbReference>
<dbReference type="PaxDb" id="5061-CADANGAP00001351"/>
<dbReference type="PANTHER" id="PTHR11709">
    <property type="entry name" value="MULTI-COPPER OXIDASE"/>
    <property type="match status" value="1"/>
</dbReference>
<proteinExistence type="inferred from homology"/>
<evidence type="ECO:0000259" key="11">
    <source>
        <dbReference type="Pfam" id="PF07732"/>
    </source>
</evidence>
<dbReference type="InterPro" id="IPR008972">
    <property type="entry name" value="Cupredoxin"/>
</dbReference>
<evidence type="ECO:0000256" key="5">
    <source>
        <dbReference type="ARBA" id="ARBA00023002"/>
    </source>
</evidence>
<comment type="similarity">
    <text evidence="1">Belongs to the multicopper oxidase family.</text>
</comment>
<dbReference type="VEuPathDB" id="FungiDB:ASPNIDRAFT2_1182587"/>
<feature type="domain" description="Plastocyanin-like" evidence="9">
    <location>
        <begin position="687"/>
        <end position="886"/>
    </location>
</feature>
<dbReference type="GO" id="GO:0042440">
    <property type="term" value="P:pigment metabolic process"/>
    <property type="evidence" value="ECO:0007669"/>
    <property type="project" value="UniProtKB-ARBA"/>
</dbReference>
<dbReference type="CDD" id="cd13850">
    <property type="entry name" value="CuRO_1_Abr2_like"/>
    <property type="match status" value="1"/>
</dbReference>
<evidence type="ECO:0000256" key="3">
    <source>
        <dbReference type="ARBA" id="ARBA00022729"/>
    </source>
</evidence>
<dbReference type="VEuPathDB" id="FungiDB:ASPNIDRAFT2_1150102"/>
<keyword evidence="5" id="KW-0560">Oxidoreductase</keyword>
<dbReference type="VEuPathDB" id="FungiDB:ASPNIDRAFT2_35451"/>
<keyword evidence="2" id="KW-0479">Metal-binding</keyword>
<comment type="caution">
    <text evidence="12">The sequence shown here is derived from an EMBL/GenBank/DDBJ whole genome shotgun (WGS) entry which is preliminary data.</text>
</comment>
<dbReference type="VEuPathDB" id="FungiDB:M747DRAFT_282804"/>
<dbReference type="InterPro" id="IPR036291">
    <property type="entry name" value="NAD(P)-bd_dom_sf"/>
</dbReference>
<dbReference type="PRINTS" id="PR00080">
    <property type="entry name" value="SDRFAMILY"/>
</dbReference>
<dbReference type="VEuPathDB" id="FungiDB:ATCC64974_12210"/>
<dbReference type="InterPro" id="IPR001117">
    <property type="entry name" value="Cu-oxidase_2nd"/>
</dbReference>
<dbReference type="OrthoDB" id="2121828at2759"/>
<dbReference type="GO" id="GO:0005507">
    <property type="term" value="F:copper ion binding"/>
    <property type="evidence" value="ECO:0007669"/>
    <property type="project" value="InterPro"/>
</dbReference>
<dbReference type="VEuPathDB" id="FungiDB:ATCC64974_12200"/>
<evidence type="ECO:0000313" key="13">
    <source>
        <dbReference type="Proteomes" id="UP000068243"/>
    </source>
</evidence>
<gene>
    <name evidence="12" type="ORF">ABL_01374</name>
</gene>
<organism evidence="12 13">
    <name type="scientific">Aspergillus niger</name>
    <dbReference type="NCBI Taxonomy" id="5061"/>
    <lineage>
        <taxon>Eukaryota</taxon>
        <taxon>Fungi</taxon>
        <taxon>Dikarya</taxon>
        <taxon>Ascomycota</taxon>
        <taxon>Pezizomycotina</taxon>
        <taxon>Eurotiomycetes</taxon>
        <taxon>Eurotiomycetidae</taxon>
        <taxon>Eurotiales</taxon>
        <taxon>Aspergillaceae</taxon>
        <taxon>Aspergillus</taxon>
        <taxon>Aspergillus subgen. Circumdati</taxon>
    </lineage>
</organism>
<keyword evidence="7" id="KW-0325">Glycoprotein</keyword>
<dbReference type="FunFam" id="2.60.40.420:FF:000061">
    <property type="entry name" value="Laccase TilA"/>
    <property type="match status" value="1"/>
</dbReference>
<dbReference type="InterPro" id="IPR045087">
    <property type="entry name" value="Cu-oxidase_fam"/>
</dbReference>
<dbReference type="AlphaFoldDB" id="A0A100I727"/>
<evidence type="ECO:0000256" key="1">
    <source>
        <dbReference type="ARBA" id="ARBA00010609"/>
    </source>
</evidence>
<dbReference type="InterPro" id="IPR002355">
    <property type="entry name" value="Cu_oxidase_Cu_BS"/>
</dbReference>
<dbReference type="VEuPathDB" id="FungiDB:M747DRAFT_343102"/>
<feature type="domain" description="Plastocyanin-like" evidence="11">
    <location>
        <begin position="545"/>
        <end position="659"/>
    </location>
</feature>
<name>A0A100I727_ASPNG</name>
<dbReference type="InterPro" id="IPR002347">
    <property type="entry name" value="SDR_fam"/>
</dbReference>
<dbReference type="InterPro" id="IPR033138">
    <property type="entry name" value="Cu_oxidase_CS"/>
</dbReference>
<dbReference type="Pfam" id="PF07731">
    <property type="entry name" value="Cu-oxidase_2"/>
    <property type="match status" value="1"/>
</dbReference>
<keyword evidence="6" id="KW-0186">Copper</keyword>
<dbReference type="VEuPathDB" id="FungiDB:ATCC64974_12220"/>
<dbReference type="Pfam" id="PF07732">
    <property type="entry name" value="Cu-oxidase_3"/>
    <property type="match status" value="1"/>
</dbReference>
<evidence type="ECO:0000256" key="2">
    <source>
        <dbReference type="ARBA" id="ARBA00022723"/>
    </source>
</evidence>
<dbReference type="CDD" id="cd13898">
    <property type="entry name" value="CuRO_3_Abr2_like"/>
    <property type="match status" value="1"/>
</dbReference>
<dbReference type="GO" id="GO:0052716">
    <property type="term" value="F:hydroquinone:oxygen oxidoreductase activity"/>
    <property type="evidence" value="ECO:0007669"/>
    <property type="project" value="UniProtKB-ARBA"/>
</dbReference>
<feature type="domain" description="Plastocyanin-like" evidence="10">
    <location>
        <begin position="973"/>
        <end position="1089"/>
    </location>
</feature>
<dbReference type="Pfam" id="PF00394">
    <property type="entry name" value="Cu-oxidase"/>
    <property type="match status" value="1"/>
</dbReference>
<dbReference type="CDD" id="cd05233">
    <property type="entry name" value="SDR_c"/>
    <property type="match status" value="1"/>
</dbReference>
<dbReference type="PANTHER" id="PTHR11709:SF488">
    <property type="entry name" value="LACCASE-RELATED"/>
    <property type="match status" value="1"/>
</dbReference>
<dbReference type="InterPro" id="IPR011707">
    <property type="entry name" value="Cu-oxidase-like_N"/>
</dbReference>
<dbReference type="PRINTS" id="PR00081">
    <property type="entry name" value="GDHRDH"/>
</dbReference>
<feature type="region of interest" description="Disordered" evidence="8">
    <location>
        <begin position="1"/>
        <end position="31"/>
    </location>
</feature>
<reference evidence="13" key="1">
    <citation type="journal article" date="2016" name="Genome Announc.">
        <title>Draft genome sequence of Aspergillus niger strain An76.</title>
        <authorList>
            <person name="Gong W."/>
            <person name="Cheng Z."/>
            <person name="Zhang H."/>
            <person name="Liu L."/>
            <person name="Gao P."/>
            <person name="Wang L."/>
        </authorList>
    </citation>
    <scope>NUCLEOTIDE SEQUENCE [LARGE SCALE GENOMIC DNA]</scope>
    <source>
        <strain evidence="13">An76</strain>
    </source>
</reference>
<dbReference type="PROSITE" id="PS00079">
    <property type="entry name" value="MULTICOPPER_OXIDASE1"/>
    <property type="match status" value="1"/>
</dbReference>
<dbReference type="VEuPathDB" id="FungiDB:An01g14010"/>
<dbReference type="Gene3D" id="2.60.40.420">
    <property type="entry name" value="Cupredoxins - blue copper proteins"/>
    <property type="match status" value="3"/>
</dbReference>
<dbReference type="CDD" id="cd13876">
    <property type="entry name" value="CuRO_2_Abr2_like"/>
    <property type="match status" value="1"/>
</dbReference>
<dbReference type="VEuPathDB" id="FungiDB:M747DRAFT_262490"/>
<keyword evidence="4" id="KW-0521">NADP</keyword>
<dbReference type="FunFam" id="3.40.50.720:FF:000084">
    <property type="entry name" value="Short-chain dehydrogenase reductase"/>
    <property type="match status" value="1"/>
</dbReference>
<evidence type="ECO:0000256" key="6">
    <source>
        <dbReference type="ARBA" id="ARBA00023008"/>
    </source>
</evidence>
<dbReference type="EMBL" id="BCMY01000002">
    <property type="protein sequence ID" value="GAQ35882.1"/>
    <property type="molecule type" value="Genomic_DNA"/>
</dbReference>
<feature type="compositionally biased region" description="Basic residues" evidence="8">
    <location>
        <begin position="1"/>
        <end position="12"/>
    </location>
</feature>
<dbReference type="InterPro" id="IPR011706">
    <property type="entry name" value="Cu-oxidase_C"/>
</dbReference>
<evidence type="ECO:0000256" key="4">
    <source>
        <dbReference type="ARBA" id="ARBA00022857"/>
    </source>
</evidence>
<sequence length="1106" mass="121090">MANHTNRRRGNRRQQEEPCQPSLYCDPSTMRQNTFGPELPAVASASVHNTFCPNLPQASHLAMRLDHQQKEMENWNRMQMEQFRFPGPQPMYEAPGLAPNGPPLSPETRAMSPMYTMPPMHYAPYALPATGPLIVGSVQPGISGEGERFQGLNAGASGNTRNCYPSSTLRGDAPEFVPKAKRQVNEAQRLVPNANTVFIVSSTGQHMMRGRNTVTISTMMLEGVAFITGAASGIGKATAYALARHGVRQLAIADVNFAVTQEIAQDIEARFSGVRALPLCIDVTDPVSIHEAVSETVKQFERIDYAVNSAGIAGSMAYSGDHDIKDWEKTLGVNLHGVWMSSREEIKVMMGQEKRGDSPRSSRGVIVNVASAYGLVATPVNIPIVSYTAAKHGVVGMTKADAIVYAPLGIRINAICPGYVQTPMIDQMPDEVMQKEVARVPVGRLADAEEIADTITFMLSPMSSYMYGSALVVDGGFIAQPVHEHEVRNKAWQSGLESSKLICFFLAPFDEMEHIRQVFSLLSWANGSNLHVRATGNTVRFNVTLTWEDWAPAGIPRKMILMNGQFPGPALQLRQGDNVEFLVTNHLPTNTTVHFHGIEQLDTPWSDGVPGLSQRPIAPGDSFLYKWRATNYGSYFYHAHTRGQICDGLYGAIYILPDESVEKPFHLITNNTSELQAMQAAERRTKPIMLSDWRFLTSEELWSAEEATGLDAICINAVLINGKGSISCPGQQAFNELASAEQKQLIGNLSLTDTGCIPPTLVSAQGTYSHNYSAMPPSMFYGCRPGNGGTERLLVDPSVRYASYDLISAAGVSMLTFSIDEHPMYVYAIDGRYIEPTLVDAVTIANGNRYSILVKLDKPAGNYTVRAANSGINQVINATAVLTYNTAIKSQKGSSVPSIDIHGSPVSSNYTLLNETTIMPFPAETPSSEVAATHILRIGHYNASYRWTEGNSSFPLSLEAASPLLFYPSTAKPDLTVKTLNGTWVDLIFHVNGQIQPPHPIHKHSNKFYVIGQGNGAWNYSSVAEAMQYIPENFNLKTPQIRDTFITPAAATEDTWLAIRYHVVNPGAWLLHCHIQVHLSGGMALALLDGVDEWPVVPKEYQLSDS</sequence>
<protein>
    <submittedName>
        <fullName evidence="12">Laccase TilA</fullName>
    </submittedName>
</protein>
<keyword evidence="3" id="KW-0732">Signal</keyword>
<dbReference type="Pfam" id="PF13561">
    <property type="entry name" value="adh_short_C2"/>
    <property type="match status" value="1"/>
</dbReference>
<evidence type="ECO:0000313" key="12">
    <source>
        <dbReference type="EMBL" id="GAQ35882.1"/>
    </source>
</evidence>
<dbReference type="SUPFAM" id="SSF51735">
    <property type="entry name" value="NAD(P)-binding Rossmann-fold domains"/>
    <property type="match status" value="1"/>
</dbReference>
<dbReference type="VEuPathDB" id="FungiDB:An01g13990"/>
<accession>A0A100I727</accession>
<dbReference type="Proteomes" id="UP000068243">
    <property type="component" value="Unassembled WGS sequence"/>
</dbReference>